<comment type="caution">
    <text evidence="1">The sequence shown here is derived from an EMBL/GenBank/DDBJ whole genome shotgun (WGS) entry which is preliminary data.</text>
</comment>
<organism evidence="1 2">
    <name type="scientific">Mycobacteroides immunogenum</name>
    <dbReference type="NCBI Taxonomy" id="83262"/>
    <lineage>
        <taxon>Bacteria</taxon>
        <taxon>Bacillati</taxon>
        <taxon>Actinomycetota</taxon>
        <taxon>Actinomycetes</taxon>
        <taxon>Mycobacteriales</taxon>
        <taxon>Mycobacteriaceae</taxon>
        <taxon>Mycobacteroides</taxon>
    </lineage>
</organism>
<protein>
    <submittedName>
        <fullName evidence="1">Uncharacterized protein</fullName>
    </submittedName>
</protein>
<dbReference type="EMBL" id="LQYE01000007">
    <property type="protein sequence ID" value="OAT69373.1"/>
    <property type="molecule type" value="Genomic_DNA"/>
</dbReference>
<sequence length="109" mass="12280">MAIRTMVYLACDECLNIEADTTSDSSDEARAIGVAFGWVRRSRRDLCPKCASDGPWYPQLFSSTWRVVRDRADPHPKTKDLFDVAGYFDDVVSARKEAEKCNRSVRASA</sequence>
<evidence type="ECO:0000313" key="2">
    <source>
        <dbReference type="Proteomes" id="UP000186919"/>
    </source>
</evidence>
<gene>
    <name evidence="1" type="ORF">AWB85_21665</name>
</gene>
<accession>A0A179VED6</accession>
<evidence type="ECO:0000313" key="1">
    <source>
        <dbReference type="EMBL" id="OAT69373.1"/>
    </source>
</evidence>
<dbReference type="Proteomes" id="UP000186919">
    <property type="component" value="Unassembled WGS sequence"/>
</dbReference>
<reference evidence="1 2" key="1">
    <citation type="submission" date="2016-01" db="EMBL/GenBank/DDBJ databases">
        <title>Mycobacterium immunogenum strain CD11_6 genome sequencing and assembly.</title>
        <authorList>
            <person name="Kaur G."/>
            <person name="Nair G.R."/>
            <person name="Mayilraj S."/>
        </authorList>
    </citation>
    <scope>NUCLEOTIDE SEQUENCE [LARGE SCALE GENOMIC DNA]</scope>
    <source>
        <strain evidence="1 2">CD11-6</strain>
    </source>
</reference>
<dbReference type="AlphaFoldDB" id="A0A179VED6"/>
<name>A0A179VED6_9MYCO</name>
<proteinExistence type="predicted"/>